<reference evidence="2" key="1">
    <citation type="submission" date="2006-10" db="EMBL/GenBank/DDBJ databases">
        <authorList>
            <person name="Amadeo P."/>
            <person name="Zhao Q."/>
            <person name="Wortman J."/>
            <person name="Fraser-Liggett C."/>
            <person name="Carlton J."/>
        </authorList>
    </citation>
    <scope>NUCLEOTIDE SEQUENCE</scope>
    <source>
        <strain evidence="2">G3</strain>
    </source>
</reference>
<dbReference type="InParanoid" id="A2E6Q9"/>
<dbReference type="OrthoDB" id="289038at2759"/>
<dbReference type="STRING" id="5722.A2E6Q9"/>
<dbReference type="Gene3D" id="3.90.70.10">
    <property type="entry name" value="Cysteine proteinases"/>
    <property type="match status" value="1"/>
</dbReference>
<dbReference type="InterPro" id="IPR050164">
    <property type="entry name" value="Peptidase_C19"/>
</dbReference>
<dbReference type="VEuPathDB" id="TrichDB:TVAGG3_0779400"/>
<dbReference type="AlphaFoldDB" id="A2E6Q9"/>
<sequence length="398" mass="46039">MSKQLFTLESSVIELKGWNDIGTYWNHEIDCSESEKFEFTIQKDQNMLKFQTKAPIIQNFPSITYEIVFLNKFPNANVIKRVSKSPLTTIVENYSVQLDFDLKSGFEENNIVKICIKVIGSSNELSSNSSPIKPKNKIKMDNERHIFPKIPIRTEILTEKSQNESDDENFDVSQNQLILTQIPNNKINKYQENGIVNQGATCYLNTIIQVLYHIPLFRKIVYSSNSQNNILISFQNLFASLQLFDGKPAQTKELTTAFGWSYKDTLTQQDAHEFFLSLFQFLPEELQKVFKSLFQGVQKHYIRCTNVPHSSEFDTDLMNISLDIDKSNNIEECLEMMLKSEFLTGANQYFAGEYGKQDAHIGIEFEELPKVLCFHLKRFEFDESKGNEKKSSQNQQKV</sequence>
<gene>
    <name evidence="2" type="ORF">TVAG_158800</name>
</gene>
<dbReference type="KEGG" id="tva:4769607"/>
<dbReference type="Pfam" id="PF00443">
    <property type="entry name" value="UCH"/>
    <property type="match status" value="1"/>
</dbReference>
<organism evidence="2 3">
    <name type="scientific">Trichomonas vaginalis (strain ATCC PRA-98 / G3)</name>
    <dbReference type="NCBI Taxonomy" id="412133"/>
    <lineage>
        <taxon>Eukaryota</taxon>
        <taxon>Metamonada</taxon>
        <taxon>Parabasalia</taxon>
        <taxon>Trichomonadida</taxon>
        <taxon>Trichomonadidae</taxon>
        <taxon>Trichomonas</taxon>
    </lineage>
</organism>
<dbReference type="InterPro" id="IPR028889">
    <property type="entry name" value="USP"/>
</dbReference>
<accession>A2E6Q9</accession>
<dbReference type="eggNOG" id="KOG1863">
    <property type="taxonomic scope" value="Eukaryota"/>
</dbReference>
<dbReference type="MEROPS" id="C19.A59"/>
<feature type="domain" description="USP" evidence="1">
    <location>
        <begin position="193"/>
        <end position="398"/>
    </location>
</feature>
<dbReference type="PANTHER" id="PTHR24006:SF644">
    <property type="entry name" value="UBIQUITIN CARBOXYL-TERMINAL HYDROLASE 7"/>
    <property type="match status" value="1"/>
</dbReference>
<name>A2E6Q9_TRIV3</name>
<keyword evidence="3" id="KW-1185">Reference proteome</keyword>
<dbReference type="PANTHER" id="PTHR24006">
    <property type="entry name" value="UBIQUITIN CARBOXYL-TERMINAL HYDROLASE"/>
    <property type="match status" value="1"/>
</dbReference>
<evidence type="ECO:0000313" key="3">
    <source>
        <dbReference type="Proteomes" id="UP000001542"/>
    </source>
</evidence>
<dbReference type="EMBL" id="DS113315">
    <property type="protein sequence ID" value="EAY11653.1"/>
    <property type="molecule type" value="Genomic_DNA"/>
</dbReference>
<dbReference type="PROSITE" id="PS50235">
    <property type="entry name" value="USP_3"/>
    <property type="match status" value="1"/>
</dbReference>
<evidence type="ECO:0000313" key="2">
    <source>
        <dbReference type="EMBL" id="EAY11653.1"/>
    </source>
</evidence>
<dbReference type="GO" id="GO:0016579">
    <property type="term" value="P:protein deubiquitination"/>
    <property type="evidence" value="ECO:0007669"/>
    <property type="project" value="InterPro"/>
</dbReference>
<evidence type="ECO:0000259" key="1">
    <source>
        <dbReference type="PROSITE" id="PS50235"/>
    </source>
</evidence>
<dbReference type="GO" id="GO:0004843">
    <property type="term" value="F:cysteine-type deubiquitinase activity"/>
    <property type="evidence" value="ECO:0007669"/>
    <property type="project" value="InterPro"/>
</dbReference>
<dbReference type="Proteomes" id="UP000001542">
    <property type="component" value="Unassembled WGS sequence"/>
</dbReference>
<protein>
    <submittedName>
        <fullName evidence="2">Clan CA, family C19, ubiquitin hydrolase-like cysteine peptidase</fullName>
    </submittedName>
</protein>
<proteinExistence type="predicted"/>
<dbReference type="RefSeq" id="XP_001323876.1">
    <property type="nucleotide sequence ID" value="XM_001323841.1"/>
</dbReference>
<dbReference type="VEuPathDB" id="TrichDB:TVAG_261580"/>
<dbReference type="SUPFAM" id="SSF54001">
    <property type="entry name" value="Cysteine proteinases"/>
    <property type="match status" value="1"/>
</dbReference>
<keyword evidence="2" id="KW-0378">Hydrolase</keyword>
<dbReference type="InterPro" id="IPR038765">
    <property type="entry name" value="Papain-like_cys_pep_sf"/>
</dbReference>
<dbReference type="InterPro" id="IPR001394">
    <property type="entry name" value="Peptidase_C19_UCH"/>
</dbReference>
<reference evidence="2" key="2">
    <citation type="journal article" date="2007" name="Science">
        <title>Draft genome sequence of the sexually transmitted pathogen Trichomonas vaginalis.</title>
        <authorList>
            <person name="Carlton J.M."/>
            <person name="Hirt R.P."/>
            <person name="Silva J.C."/>
            <person name="Delcher A.L."/>
            <person name="Schatz M."/>
            <person name="Zhao Q."/>
            <person name="Wortman J.R."/>
            <person name="Bidwell S.L."/>
            <person name="Alsmark U.C.M."/>
            <person name="Besteiro S."/>
            <person name="Sicheritz-Ponten T."/>
            <person name="Noel C.J."/>
            <person name="Dacks J.B."/>
            <person name="Foster P.G."/>
            <person name="Simillion C."/>
            <person name="Van de Peer Y."/>
            <person name="Miranda-Saavedra D."/>
            <person name="Barton G.J."/>
            <person name="Westrop G.D."/>
            <person name="Mueller S."/>
            <person name="Dessi D."/>
            <person name="Fiori P.L."/>
            <person name="Ren Q."/>
            <person name="Paulsen I."/>
            <person name="Zhang H."/>
            <person name="Bastida-Corcuera F.D."/>
            <person name="Simoes-Barbosa A."/>
            <person name="Brown M.T."/>
            <person name="Hayes R.D."/>
            <person name="Mukherjee M."/>
            <person name="Okumura C.Y."/>
            <person name="Schneider R."/>
            <person name="Smith A.J."/>
            <person name="Vanacova S."/>
            <person name="Villalvazo M."/>
            <person name="Haas B.J."/>
            <person name="Pertea M."/>
            <person name="Feldblyum T.V."/>
            <person name="Utterback T.R."/>
            <person name="Shu C.L."/>
            <person name="Osoegawa K."/>
            <person name="de Jong P.J."/>
            <person name="Hrdy I."/>
            <person name="Horvathova L."/>
            <person name="Zubacova Z."/>
            <person name="Dolezal P."/>
            <person name="Malik S.B."/>
            <person name="Logsdon J.M. Jr."/>
            <person name="Henze K."/>
            <person name="Gupta A."/>
            <person name="Wang C.C."/>
            <person name="Dunne R.L."/>
            <person name="Upcroft J.A."/>
            <person name="Upcroft P."/>
            <person name="White O."/>
            <person name="Salzberg S.L."/>
            <person name="Tang P."/>
            <person name="Chiu C.-H."/>
            <person name="Lee Y.-S."/>
            <person name="Embley T.M."/>
            <person name="Coombs G.H."/>
            <person name="Mottram J.C."/>
            <person name="Tachezy J."/>
            <person name="Fraser-Liggett C.M."/>
            <person name="Johnson P.J."/>
        </authorList>
    </citation>
    <scope>NUCLEOTIDE SEQUENCE [LARGE SCALE GENOMIC DNA]</scope>
    <source>
        <strain evidence="2">G3</strain>
    </source>
</reference>